<name>A0A9D5KA08_UNCW3</name>
<organism evidence="2 3">
    <name type="scientific">candidate division WOR-3 bacterium</name>
    <dbReference type="NCBI Taxonomy" id="2052148"/>
    <lineage>
        <taxon>Bacteria</taxon>
        <taxon>Bacteria division WOR-3</taxon>
    </lineage>
</organism>
<evidence type="ECO:0000313" key="2">
    <source>
        <dbReference type="EMBL" id="MBD3365197.1"/>
    </source>
</evidence>
<feature type="transmembrane region" description="Helical" evidence="1">
    <location>
        <begin position="12"/>
        <end position="30"/>
    </location>
</feature>
<comment type="caution">
    <text evidence="2">The sequence shown here is derived from an EMBL/GenBank/DDBJ whole genome shotgun (WGS) entry which is preliminary data.</text>
</comment>
<reference evidence="2" key="1">
    <citation type="submission" date="2019-11" db="EMBL/GenBank/DDBJ databases">
        <title>Microbial mats filling the niche in hypersaline microbial mats.</title>
        <authorList>
            <person name="Wong H.L."/>
            <person name="Macleod F.I."/>
            <person name="White R.A. III"/>
            <person name="Burns B.P."/>
        </authorList>
    </citation>
    <scope>NUCLEOTIDE SEQUENCE</scope>
    <source>
        <strain evidence="2">Bin_327</strain>
    </source>
</reference>
<keyword evidence="1" id="KW-1133">Transmembrane helix</keyword>
<dbReference type="EMBL" id="WJKJ01000276">
    <property type="protein sequence ID" value="MBD3365197.1"/>
    <property type="molecule type" value="Genomic_DNA"/>
</dbReference>
<keyword evidence="1" id="KW-0812">Transmembrane</keyword>
<accession>A0A9D5KA08</accession>
<keyword evidence="1" id="KW-0472">Membrane</keyword>
<gene>
    <name evidence="2" type="ORF">GF359_08275</name>
</gene>
<proteinExistence type="predicted"/>
<evidence type="ECO:0008006" key="4">
    <source>
        <dbReference type="Google" id="ProtNLM"/>
    </source>
</evidence>
<evidence type="ECO:0000256" key="1">
    <source>
        <dbReference type="SAM" id="Phobius"/>
    </source>
</evidence>
<dbReference type="Proteomes" id="UP000630660">
    <property type="component" value="Unassembled WGS sequence"/>
</dbReference>
<feature type="non-terminal residue" evidence="2">
    <location>
        <position position="324"/>
    </location>
</feature>
<dbReference type="AlphaFoldDB" id="A0A9D5KA08"/>
<evidence type="ECO:0000313" key="3">
    <source>
        <dbReference type="Proteomes" id="UP000630660"/>
    </source>
</evidence>
<protein>
    <recommendedName>
        <fullName evidence="4">Lipoprotein</fullName>
    </recommendedName>
</protein>
<sequence length="324" mass="36685">MEVSFQGRGGFLARITFGLSLLTFIILGTGCVRVTRPPEDLSYGEIPSYSWETLMLQESFRFDYHSYSKVFDFEVAGEGKVVMPDALRFKGIWRLGEEERELNLAAAGDYQLEKEDGEWVARQRSEEAKIISQVDQALRKALLRRKGKGFKLVEDAGKTLTYSFKPNLAYLDPKFEKRFDAELIIDGRTLLAEKIHIVSEDEEVGFDFSVDRINRVSRIGLPFSENFMITYSPEWGSIWRAKIGLKRRLRELGRKLRIGMNQGQMEVTLALPVDEGIARMLGEPGELSILALQLEGSGPTINKRGVVSDIFYVADTLAQPKVKS</sequence>